<dbReference type="Pfam" id="PF18116">
    <property type="entry name" value="SNX17_FERM_C"/>
    <property type="match status" value="1"/>
</dbReference>
<accession>A0A7M5U4J1</accession>
<dbReference type="SMART" id="SM00312">
    <property type="entry name" value="PX"/>
    <property type="match status" value="1"/>
</dbReference>
<evidence type="ECO:0000256" key="2">
    <source>
        <dbReference type="ARBA" id="ARBA00004412"/>
    </source>
</evidence>
<dbReference type="CDD" id="cd16121">
    <property type="entry name" value="FERM_F1_SNX17"/>
    <property type="match status" value="1"/>
</dbReference>
<evidence type="ECO:0000256" key="12">
    <source>
        <dbReference type="ARBA" id="ARBA00045612"/>
    </source>
</evidence>
<feature type="domain" description="PX" evidence="15">
    <location>
        <begin position="1"/>
        <end position="109"/>
    </location>
</feature>
<keyword evidence="6" id="KW-0963">Cytoplasm</keyword>
<dbReference type="InterPro" id="IPR011993">
    <property type="entry name" value="PH-like_dom_sf"/>
</dbReference>
<evidence type="ECO:0000256" key="9">
    <source>
        <dbReference type="ARBA" id="ARBA00023121"/>
    </source>
</evidence>
<dbReference type="AlphaFoldDB" id="A0A7M5U4J1"/>
<feature type="compositionally biased region" description="Low complexity" evidence="13">
    <location>
        <begin position="397"/>
        <end position="413"/>
    </location>
</feature>
<dbReference type="FunFam" id="3.30.1520.10:FF:000008">
    <property type="entry name" value="Sorting nexin-17 isoform1"/>
    <property type="match status" value="1"/>
</dbReference>
<dbReference type="GeneID" id="136813432"/>
<dbReference type="PROSITE" id="PS50200">
    <property type="entry name" value="RA"/>
    <property type="match status" value="1"/>
</dbReference>
<dbReference type="Pfam" id="PF21273">
    <property type="entry name" value="SNX17-27-31_F1_FERM"/>
    <property type="match status" value="1"/>
</dbReference>
<evidence type="ECO:0000259" key="14">
    <source>
        <dbReference type="PROSITE" id="PS50057"/>
    </source>
</evidence>
<dbReference type="GO" id="GO:0005769">
    <property type="term" value="C:early endosome"/>
    <property type="evidence" value="ECO:0007669"/>
    <property type="project" value="UniProtKB-SubCell"/>
</dbReference>
<dbReference type="InterPro" id="IPR048767">
    <property type="entry name" value="SNX17-31_FERM_F2"/>
</dbReference>
<evidence type="ECO:0000256" key="8">
    <source>
        <dbReference type="ARBA" id="ARBA00022927"/>
    </source>
</evidence>
<organism evidence="17 18">
    <name type="scientific">Clytia hemisphaerica</name>
    <dbReference type="NCBI Taxonomy" id="252671"/>
    <lineage>
        <taxon>Eukaryota</taxon>
        <taxon>Metazoa</taxon>
        <taxon>Cnidaria</taxon>
        <taxon>Hydrozoa</taxon>
        <taxon>Hydroidolina</taxon>
        <taxon>Leptothecata</taxon>
        <taxon>Obeliida</taxon>
        <taxon>Clytiidae</taxon>
        <taxon>Clytia</taxon>
    </lineage>
</organism>
<evidence type="ECO:0000313" key="17">
    <source>
        <dbReference type="EnsemblMetazoa" id="CLYHEMP006213.1"/>
    </source>
</evidence>
<dbReference type="InterPro" id="IPR037836">
    <property type="entry name" value="SNX17_FERM-like_dom"/>
</dbReference>
<evidence type="ECO:0000256" key="4">
    <source>
        <dbReference type="ARBA" id="ARBA00015282"/>
    </source>
</evidence>
<dbReference type="EnsemblMetazoa" id="CLYHEMT006213.1">
    <property type="protein sequence ID" value="CLYHEMP006213.1"/>
    <property type="gene ID" value="CLYHEMG006213"/>
</dbReference>
<dbReference type="Gene3D" id="3.10.20.90">
    <property type="entry name" value="Phosphatidylinositol 3-kinase Catalytic Subunit, Chain A, domain 1"/>
    <property type="match status" value="1"/>
</dbReference>
<dbReference type="GO" id="GO:0006886">
    <property type="term" value="P:intracellular protein transport"/>
    <property type="evidence" value="ECO:0007669"/>
    <property type="project" value="TreeGrafter"/>
</dbReference>
<dbReference type="InterPro" id="IPR028666">
    <property type="entry name" value="SNX17_FERM_N"/>
</dbReference>
<dbReference type="SUPFAM" id="SSF64268">
    <property type="entry name" value="PX domain"/>
    <property type="match status" value="1"/>
</dbReference>
<evidence type="ECO:0000256" key="10">
    <source>
        <dbReference type="ARBA" id="ARBA00023136"/>
    </source>
</evidence>
<reference evidence="17" key="1">
    <citation type="submission" date="2021-01" db="UniProtKB">
        <authorList>
            <consortium name="EnsemblMetazoa"/>
        </authorList>
    </citation>
    <scope>IDENTIFICATION</scope>
</reference>
<protein>
    <recommendedName>
        <fullName evidence="4">Sorting nexin-17</fullName>
    </recommendedName>
</protein>
<proteinExistence type="inferred from homology"/>
<comment type="function">
    <text evidence="12">Critical regulator of endosomal recycling of numerous surface proteins, including integrins, signaling receptor and channels. Binds to NPxY sequences in the cytoplasmic tails of target cargos. Associates with retriever and CCC complexes to prevent lysosomal degradation and promote cell surface recycling of numerous cargos such as integrins ITGB1, ITGB5 and their associated alpha subunits. Also required for maintenance of normal cell surface levels of APP and LRP1. Interacts with membranes containing phosphatidylinositol 3-phosphate (PtdIns(3P)).</text>
</comment>
<dbReference type="GO" id="GO:0030659">
    <property type="term" value="C:cytoplasmic vesicle membrane"/>
    <property type="evidence" value="ECO:0007669"/>
    <property type="project" value="UniProtKB-SubCell"/>
</dbReference>
<evidence type="ECO:0000259" key="16">
    <source>
        <dbReference type="PROSITE" id="PS50200"/>
    </source>
</evidence>
<dbReference type="Proteomes" id="UP000594262">
    <property type="component" value="Unplaced"/>
</dbReference>
<evidence type="ECO:0000256" key="3">
    <source>
        <dbReference type="ARBA" id="ARBA00010883"/>
    </source>
</evidence>
<dbReference type="OrthoDB" id="5772781at2759"/>
<name>A0A7M5U4J1_9CNID</name>
<sequence>MHFSIPETVQASEENGSKFWNFHIHVNGVFHCKLRYSQLDKFYEQLKNDFPGRIQSRLFPGKKLFSLSPDQLEERRDMLEKFIQHISQDPVIGVSDQFNDFFVKAQQAGLDIPSENVSLDVFLMNGNKVTLEISTTDQTDDVLEAAMTKIGLQEKFYYYFALFFVRKEDNGGGIRIVRKLQDFESPYLSLKAVTKPHRIIIRKNYWSPSYDDDLLEDRIAMNLLYVQITDDLDRGWMLCSDEQKKRMKKLQNQGSRKDVLRLARDFKFYGFLHYSPCTSDYPDPDSSALIASGDRELNIRVSKENDTKVMEGRFKVQRIRSWRLTSLPGDDDASKEKLQFAFEYLFGKDELRWVTIESDQAIMMSMALQGIVDEILREKRGQGIRLPRKKEKKDPNDTSSSSISGQSSNSTTNRSFLIRSSSQDKKSKRSDKNKGIGVNEDFAAGNIGDDDL</sequence>
<feature type="compositionally biased region" description="Basic and acidic residues" evidence="13">
    <location>
        <begin position="422"/>
        <end position="434"/>
    </location>
</feature>
<evidence type="ECO:0000313" key="18">
    <source>
        <dbReference type="Proteomes" id="UP000594262"/>
    </source>
</evidence>
<dbReference type="Gene3D" id="1.20.80.60">
    <property type="match status" value="1"/>
</dbReference>
<keyword evidence="10" id="KW-0472">Membrane</keyword>
<dbReference type="InterPro" id="IPR036871">
    <property type="entry name" value="PX_dom_sf"/>
</dbReference>
<evidence type="ECO:0000256" key="1">
    <source>
        <dbReference type="ARBA" id="ARBA00004180"/>
    </source>
</evidence>
<keyword evidence="7" id="KW-0967">Endosome</keyword>
<dbReference type="PROSITE" id="PS50057">
    <property type="entry name" value="FERM_3"/>
    <property type="match status" value="1"/>
</dbReference>
<dbReference type="InterPro" id="IPR001683">
    <property type="entry name" value="PX_dom"/>
</dbReference>
<dbReference type="CDD" id="cd13337">
    <property type="entry name" value="FERM-like_C_SNX17"/>
    <property type="match status" value="1"/>
</dbReference>
<dbReference type="Pfam" id="PF00787">
    <property type="entry name" value="PX"/>
    <property type="match status" value="1"/>
</dbReference>
<dbReference type="RefSeq" id="XP_066926054.1">
    <property type="nucleotide sequence ID" value="XM_067069953.1"/>
</dbReference>
<dbReference type="FunFam" id="1.20.80.60:FF:000001">
    <property type="entry name" value="Sorting nexin-17 isoform1"/>
    <property type="match status" value="1"/>
</dbReference>
<dbReference type="InterPro" id="IPR000159">
    <property type="entry name" value="RA_dom"/>
</dbReference>
<evidence type="ECO:0000256" key="7">
    <source>
        <dbReference type="ARBA" id="ARBA00022753"/>
    </source>
</evidence>
<keyword evidence="8" id="KW-0653">Protein transport</keyword>
<feature type="region of interest" description="Disordered" evidence="13">
    <location>
        <begin position="382"/>
        <end position="452"/>
    </location>
</feature>
<dbReference type="PANTHER" id="PTHR12431:SF14">
    <property type="entry name" value="LD15323P"/>
    <property type="match status" value="1"/>
</dbReference>
<comment type="similarity">
    <text evidence="3">Belongs to the sorting nexin family.</text>
</comment>
<dbReference type="InterPro" id="IPR048763">
    <property type="entry name" value="SNX17-31_FERM_F1"/>
</dbReference>
<dbReference type="Gene3D" id="3.30.1520.10">
    <property type="entry name" value="Phox-like domain"/>
    <property type="match status" value="1"/>
</dbReference>
<dbReference type="GO" id="GO:0032456">
    <property type="term" value="P:endocytic recycling"/>
    <property type="evidence" value="ECO:0007669"/>
    <property type="project" value="TreeGrafter"/>
</dbReference>
<evidence type="ECO:0000256" key="13">
    <source>
        <dbReference type="SAM" id="MobiDB-lite"/>
    </source>
</evidence>
<feature type="domain" description="FERM" evidence="14">
    <location>
        <begin position="117"/>
        <end position="452"/>
    </location>
</feature>
<dbReference type="InterPro" id="IPR040842">
    <property type="entry name" value="SNX17/31_FERM"/>
</dbReference>
<dbReference type="GO" id="GO:0007165">
    <property type="term" value="P:signal transduction"/>
    <property type="evidence" value="ECO:0007669"/>
    <property type="project" value="InterPro"/>
</dbReference>
<feature type="domain" description="Ras-associating" evidence="16">
    <location>
        <begin position="115"/>
        <end position="206"/>
    </location>
</feature>
<keyword evidence="5" id="KW-0813">Transport</keyword>
<comment type="subcellular location">
    <subcellularLocation>
        <location evidence="1">Cytoplasmic vesicle membrane</location>
        <topology evidence="1">Peripheral membrane protein</topology>
        <orientation evidence="1">Cytoplasmic side</orientation>
    </subcellularLocation>
    <subcellularLocation>
        <location evidence="2">Early endosome</location>
    </subcellularLocation>
</comment>
<dbReference type="GO" id="GO:0035091">
    <property type="term" value="F:phosphatidylinositol binding"/>
    <property type="evidence" value="ECO:0007669"/>
    <property type="project" value="InterPro"/>
</dbReference>
<dbReference type="Gene3D" id="2.30.29.30">
    <property type="entry name" value="Pleckstrin-homology domain (PH domain)/Phosphotyrosine-binding domain (PTB)"/>
    <property type="match status" value="1"/>
</dbReference>
<dbReference type="InterPro" id="IPR000299">
    <property type="entry name" value="FERM_domain"/>
</dbReference>
<dbReference type="FunFam" id="2.30.29.30:FF:000145">
    <property type="entry name" value="Sorting nexin-17 isoform1"/>
    <property type="match status" value="1"/>
</dbReference>
<evidence type="ECO:0000259" key="15">
    <source>
        <dbReference type="PROSITE" id="PS50195"/>
    </source>
</evidence>
<evidence type="ECO:0000256" key="6">
    <source>
        <dbReference type="ARBA" id="ARBA00022490"/>
    </source>
</evidence>
<keyword evidence="18" id="KW-1185">Reference proteome</keyword>
<keyword evidence="9" id="KW-0446">Lipid-binding</keyword>
<dbReference type="PANTHER" id="PTHR12431">
    <property type="entry name" value="SORTING NEXIN 17 AND 27"/>
    <property type="match status" value="1"/>
</dbReference>
<evidence type="ECO:0000256" key="11">
    <source>
        <dbReference type="ARBA" id="ARBA00023329"/>
    </source>
</evidence>
<evidence type="ECO:0000256" key="5">
    <source>
        <dbReference type="ARBA" id="ARBA00022448"/>
    </source>
</evidence>
<dbReference type="PROSITE" id="PS50195">
    <property type="entry name" value="PX"/>
    <property type="match status" value="1"/>
</dbReference>
<dbReference type="Pfam" id="PF21271">
    <property type="entry name" value="SNX17-31_F2_FERM"/>
    <property type="match status" value="1"/>
</dbReference>
<keyword evidence="11" id="KW-0968">Cytoplasmic vesicle</keyword>